<dbReference type="PATRIC" id="fig|1229276.3.peg.2885"/>
<dbReference type="Pfam" id="PF01566">
    <property type="entry name" value="Nramp"/>
    <property type="match status" value="1"/>
</dbReference>
<dbReference type="HAMAP" id="MF_00221">
    <property type="entry name" value="NRAMP"/>
    <property type="match status" value="1"/>
</dbReference>
<dbReference type="OrthoDB" id="9787548at2"/>
<keyword evidence="5 7" id="KW-1133">Transmembrane helix</keyword>
<dbReference type="eggNOG" id="COG1914">
    <property type="taxonomic scope" value="Bacteria"/>
</dbReference>
<feature type="transmembrane region" description="Helical" evidence="7">
    <location>
        <begin position="401"/>
        <end position="421"/>
    </location>
</feature>
<keyword evidence="7" id="KW-1003">Cell membrane</keyword>
<sequence length="624" mass="69426">MKHAQHNKSLDDVHESVEVHQGKSKFKRLLSFFGPAYLISVGYMDPGNWATDLAGGSQFGYALLWVLLMSNLMALLLQSLCTRLGIVRGKDLAQCNREIYPKRMNFALYVLAELAIAACDLAEVLGMAIGLNLLFGIDILWGVLISFVDTFLLLYLQRLGMRKLELFIVGLVTLIGMCFLVEMFFAQPQLGEVMQGFVPSLPNNAALYIAIGIIGATVMPHNLYLHSALVQTRKIEKTVPSIRRALKYNFLDSAIALNIAFLVNAAILILAASVFHKNGMHDVAELQDAYRLLGSTLGSEWAPKLFAIALILAGQSSTITGTLAGQIVMEGYLRLRISPLLRRLLTRMLAIVPAVIVILLFGDKEVGQMLIFSQVLLSMQLAFAVIPLIHFVSDKEKMGQFVIGPYLKFFSWLIAIVIAVLNFQLVFEEVKGWLAHIDNLILQVLIVSAAVGLLVLLVMTVVYPWILKLRPTKFDVHTSFDELQFKAASSFRTILLALDFSKSDEKVISQVLQYNPAICKLVLIHVVESAGVKYTGGHSDDFETREDLARLKLYADFLEAQQYQVRYALRYNNRIKAIQASCTEYSADLLIVGSHGHQGLKDIVFGETVNKLRHAVKIPVLIAQ</sequence>
<accession>A0A0B8SZW6</accession>
<feature type="transmembrane region" description="Helical" evidence="7">
    <location>
        <begin position="166"/>
        <end position="185"/>
    </location>
</feature>
<comment type="function">
    <text evidence="7">H(+)-stimulated, divalent metal cation uptake system.</text>
</comment>
<comment type="caution">
    <text evidence="7">Lacks conserved residue(s) required for the propagation of feature annotation.</text>
</comment>
<feature type="domain" description="UspA" evidence="8">
    <location>
        <begin position="491"/>
        <end position="622"/>
    </location>
</feature>
<dbReference type="Pfam" id="PF00582">
    <property type="entry name" value="Usp"/>
    <property type="match status" value="1"/>
</dbReference>
<comment type="similarity">
    <text evidence="7">Belongs to the NRAMP family.</text>
</comment>
<keyword evidence="2 7" id="KW-0813">Transport</keyword>
<keyword evidence="3 7" id="KW-0812">Transmembrane</keyword>
<dbReference type="AlphaFoldDB" id="A0A0B8SZW6"/>
<dbReference type="GO" id="GO:0015086">
    <property type="term" value="F:cadmium ion transmembrane transporter activity"/>
    <property type="evidence" value="ECO:0007669"/>
    <property type="project" value="TreeGrafter"/>
</dbReference>
<dbReference type="Gene3D" id="3.40.50.620">
    <property type="entry name" value="HUPs"/>
    <property type="match status" value="1"/>
</dbReference>
<reference evidence="10" key="1">
    <citation type="submission" date="2014-04" db="EMBL/GenBank/DDBJ databases">
        <title>Whole-Genome optical mapping and complete genome sequence of Sphingobacterium deserti sp. nov., a new spaces isolated from desert in the west of China.</title>
        <authorList>
            <person name="Teng C."/>
            <person name="Zhou Z."/>
            <person name="Li X."/>
            <person name="Chen M."/>
            <person name="Lin M."/>
            <person name="Wang L."/>
            <person name="Su S."/>
            <person name="Zhang C."/>
            <person name="Zhang W."/>
        </authorList>
    </citation>
    <scope>NUCLEOTIDE SEQUENCE [LARGE SCALE GENOMIC DNA]</scope>
    <source>
        <strain evidence="10">ACCC05744</strain>
    </source>
</reference>
<feature type="transmembrane region" description="Helical" evidence="7">
    <location>
        <begin position="26"/>
        <end position="44"/>
    </location>
</feature>
<dbReference type="Proteomes" id="UP000031802">
    <property type="component" value="Unassembled WGS sequence"/>
</dbReference>
<evidence type="ECO:0000256" key="4">
    <source>
        <dbReference type="ARBA" id="ARBA00022847"/>
    </source>
</evidence>
<dbReference type="GO" id="GO:0015293">
    <property type="term" value="F:symporter activity"/>
    <property type="evidence" value="ECO:0007669"/>
    <property type="project" value="UniProtKB-UniRule"/>
</dbReference>
<evidence type="ECO:0000259" key="8">
    <source>
        <dbReference type="Pfam" id="PF00582"/>
    </source>
</evidence>
<dbReference type="PANTHER" id="PTHR11706">
    <property type="entry name" value="SOLUTE CARRIER PROTEIN FAMILY 11 MEMBER"/>
    <property type="match status" value="1"/>
</dbReference>
<dbReference type="STRING" id="1229276.DI53_2792"/>
<dbReference type="eggNOG" id="COG0589">
    <property type="taxonomic scope" value="Bacteria"/>
</dbReference>
<feature type="transmembrane region" description="Helical" evidence="7">
    <location>
        <begin position="250"/>
        <end position="275"/>
    </location>
</feature>
<evidence type="ECO:0000256" key="3">
    <source>
        <dbReference type="ARBA" id="ARBA00022692"/>
    </source>
</evidence>
<dbReference type="InterPro" id="IPR006016">
    <property type="entry name" value="UspA"/>
</dbReference>
<dbReference type="PRINTS" id="PR00447">
    <property type="entry name" value="NATRESASSCMP"/>
</dbReference>
<evidence type="ECO:0000256" key="2">
    <source>
        <dbReference type="ARBA" id="ARBA00022448"/>
    </source>
</evidence>
<dbReference type="InterPro" id="IPR001046">
    <property type="entry name" value="NRAMP_fam"/>
</dbReference>
<feature type="transmembrane region" description="Helical" evidence="7">
    <location>
        <begin position="305"/>
        <end position="324"/>
    </location>
</feature>
<feature type="transmembrane region" description="Helical" evidence="7">
    <location>
        <begin position="344"/>
        <end position="362"/>
    </location>
</feature>
<dbReference type="SUPFAM" id="SSF52402">
    <property type="entry name" value="Adenine nucleotide alpha hydrolases-like"/>
    <property type="match status" value="1"/>
</dbReference>
<dbReference type="GO" id="GO:0034755">
    <property type="term" value="P:iron ion transmembrane transport"/>
    <property type="evidence" value="ECO:0007669"/>
    <property type="project" value="TreeGrafter"/>
</dbReference>
<feature type="transmembrane region" description="Helical" evidence="7">
    <location>
        <begin position="205"/>
        <end position="229"/>
    </location>
</feature>
<reference evidence="9 10" key="2">
    <citation type="journal article" date="2015" name="PLoS ONE">
        <title>Whole-Genome Optical Mapping and Finished Genome Sequence of Sphingobacterium deserti sp. nov., a New Species Isolated from the Western Desert of China.</title>
        <authorList>
            <person name="Teng C."/>
            <person name="Zhou Z."/>
            <person name="Molnar I."/>
            <person name="Li X."/>
            <person name="Tang R."/>
            <person name="Chen M."/>
            <person name="Wang L."/>
            <person name="Su S."/>
            <person name="Zhang W."/>
            <person name="Lin M."/>
        </authorList>
    </citation>
    <scope>NUCLEOTIDE SEQUENCE [LARGE SCALE GENOMIC DNA]</scope>
    <source>
        <strain evidence="10">ACCC05744</strain>
    </source>
</reference>
<feature type="transmembrane region" description="Helical" evidence="7">
    <location>
        <begin position="441"/>
        <end position="466"/>
    </location>
</feature>
<evidence type="ECO:0000256" key="5">
    <source>
        <dbReference type="ARBA" id="ARBA00022989"/>
    </source>
</evidence>
<feature type="transmembrane region" description="Helical" evidence="7">
    <location>
        <begin position="64"/>
        <end position="86"/>
    </location>
</feature>
<evidence type="ECO:0000256" key="1">
    <source>
        <dbReference type="ARBA" id="ARBA00004141"/>
    </source>
</evidence>
<dbReference type="GO" id="GO:0005886">
    <property type="term" value="C:plasma membrane"/>
    <property type="evidence" value="ECO:0007669"/>
    <property type="project" value="UniProtKB-SubCell"/>
</dbReference>
<dbReference type="RefSeq" id="WP_037500668.1">
    <property type="nucleotide sequence ID" value="NZ_JJMU01000053.1"/>
</dbReference>
<feature type="transmembrane region" description="Helical" evidence="7">
    <location>
        <begin position="368"/>
        <end position="389"/>
    </location>
</feature>
<keyword evidence="7" id="KW-0406">Ion transport</keyword>
<keyword evidence="6 7" id="KW-0472">Membrane</keyword>
<dbReference type="EMBL" id="JJMU01000053">
    <property type="protein sequence ID" value="KGE13261.1"/>
    <property type="molecule type" value="Genomic_DNA"/>
</dbReference>
<evidence type="ECO:0000313" key="9">
    <source>
        <dbReference type="EMBL" id="KGE13261.1"/>
    </source>
</evidence>
<gene>
    <name evidence="7" type="primary">mntH</name>
    <name evidence="9" type="ORF">DI53_2792</name>
</gene>
<dbReference type="PANTHER" id="PTHR11706:SF33">
    <property type="entry name" value="NATURAL RESISTANCE-ASSOCIATED MACROPHAGE PROTEIN 2"/>
    <property type="match status" value="1"/>
</dbReference>
<protein>
    <recommendedName>
        <fullName evidence="7">Divalent metal cation transporter MntH</fullName>
    </recommendedName>
</protein>
<keyword evidence="4 7" id="KW-0769">Symport</keyword>
<dbReference type="NCBIfam" id="NF001923">
    <property type="entry name" value="PRK00701.1"/>
    <property type="match status" value="1"/>
</dbReference>
<feature type="transmembrane region" description="Helical" evidence="7">
    <location>
        <begin position="135"/>
        <end position="154"/>
    </location>
</feature>
<evidence type="ECO:0000313" key="10">
    <source>
        <dbReference type="Proteomes" id="UP000031802"/>
    </source>
</evidence>
<dbReference type="GO" id="GO:0046872">
    <property type="term" value="F:metal ion binding"/>
    <property type="evidence" value="ECO:0007669"/>
    <property type="project" value="UniProtKB-UniRule"/>
</dbReference>
<feature type="transmembrane region" description="Helical" evidence="7">
    <location>
        <begin position="106"/>
        <end position="129"/>
    </location>
</feature>
<name>A0A0B8SZW6_9SPHI</name>
<comment type="subcellular location">
    <subcellularLocation>
        <location evidence="7">Cell membrane</location>
        <topology evidence="7">Multi-pass membrane protein</topology>
    </subcellularLocation>
    <subcellularLocation>
        <location evidence="1">Membrane</location>
        <topology evidence="1">Multi-pass membrane protein</topology>
    </subcellularLocation>
</comment>
<evidence type="ECO:0000256" key="7">
    <source>
        <dbReference type="HAMAP-Rule" id="MF_00221"/>
    </source>
</evidence>
<organism evidence="9 10">
    <name type="scientific">Sphingobacterium deserti</name>
    <dbReference type="NCBI Taxonomy" id="1229276"/>
    <lineage>
        <taxon>Bacteria</taxon>
        <taxon>Pseudomonadati</taxon>
        <taxon>Bacteroidota</taxon>
        <taxon>Sphingobacteriia</taxon>
        <taxon>Sphingobacteriales</taxon>
        <taxon>Sphingobacteriaceae</taxon>
        <taxon>Sphingobacterium</taxon>
    </lineage>
</organism>
<dbReference type="NCBIfam" id="TIGR01197">
    <property type="entry name" value="nramp"/>
    <property type="match status" value="1"/>
</dbReference>
<comment type="caution">
    <text evidence="9">The sequence shown here is derived from an EMBL/GenBank/DDBJ whole genome shotgun (WGS) entry which is preliminary data.</text>
</comment>
<keyword evidence="10" id="KW-1185">Reference proteome</keyword>
<evidence type="ECO:0000256" key="6">
    <source>
        <dbReference type="ARBA" id="ARBA00023136"/>
    </source>
</evidence>
<dbReference type="CDD" id="cd00293">
    <property type="entry name" value="USP-like"/>
    <property type="match status" value="1"/>
</dbReference>
<dbReference type="InterPro" id="IPR014729">
    <property type="entry name" value="Rossmann-like_a/b/a_fold"/>
</dbReference>
<dbReference type="GO" id="GO:0005384">
    <property type="term" value="F:manganese ion transmembrane transporter activity"/>
    <property type="evidence" value="ECO:0007669"/>
    <property type="project" value="TreeGrafter"/>
</dbReference>
<dbReference type="NCBIfam" id="NF037982">
    <property type="entry name" value="Nramp_1"/>
    <property type="match status" value="1"/>
</dbReference>
<proteinExistence type="inferred from homology"/>